<dbReference type="AlphaFoldDB" id="A0A6J6YVV4"/>
<gene>
    <name evidence="1" type="ORF">UFOPK3046_01304</name>
    <name evidence="2" type="ORF">UFOPK4354_01132</name>
</gene>
<name>A0A6J6YVV4_9ZZZZ</name>
<organism evidence="1">
    <name type="scientific">freshwater metagenome</name>
    <dbReference type="NCBI Taxonomy" id="449393"/>
    <lineage>
        <taxon>unclassified sequences</taxon>
        <taxon>metagenomes</taxon>
        <taxon>ecological metagenomes</taxon>
    </lineage>
</organism>
<proteinExistence type="predicted"/>
<reference evidence="1" key="1">
    <citation type="submission" date="2020-05" db="EMBL/GenBank/DDBJ databases">
        <authorList>
            <person name="Chiriac C."/>
            <person name="Salcher M."/>
            <person name="Ghai R."/>
            <person name="Kavagutti S V."/>
        </authorList>
    </citation>
    <scope>NUCLEOTIDE SEQUENCE</scope>
</reference>
<dbReference type="EMBL" id="CAFBQW010000121">
    <property type="protein sequence ID" value="CAB5067127.1"/>
    <property type="molecule type" value="Genomic_DNA"/>
</dbReference>
<evidence type="ECO:0000313" key="2">
    <source>
        <dbReference type="EMBL" id="CAB5067127.1"/>
    </source>
</evidence>
<accession>A0A6J6YVV4</accession>
<protein>
    <submittedName>
        <fullName evidence="1">Unannotated protein</fullName>
    </submittedName>
</protein>
<evidence type="ECO:0000313" key="1">
    <source>
        <dbReference type="EMBL" id="CAB4813572.1"/>
    </source>
</evidence>
<dbReference type="EMBL" id="CAFAAQ010000127">
    <property type="protein sequence ID" value="CAB4813572.1"/>
    <property type="molecule type" value="Genomic_DNA"/>
</dbReference>
<sequence>MEANESTPLAAAEQMFVQYSAQLAEAVDAVLVDWVCNCVKNRAASAGLSLDQAQLERAAQAGEQCRSDISAKMRALLQTDLDAQQGSPLSLLRSSTGYATEVLQSAGVPEVQRDEFEQRAFPEDIYGLAPASFSDVDERLRDPGLEWGAAKAHLHLLRRREAGQR</sequence>